<dbReference type="PROSITE" id="PS00107">
    <property type="entry name" value="PROTEIN_KINASE_ATP"/>
    <property type="match status" value="1"/>
</dbReference>
<keyword evidence="4 5" id="KW-0067">ATP-binding</keyword>
<comment type="similarity">
    <text evidence="6">Belongs to the protein kinase superfamily.</text>
</comment>
<evidence type="ECO:0000256" key="6">
    <source>
        <dbReference type="RuleBase" id="RU000304"/>
    </source>
</evidence>
<evidence type="ECO:0000256" key="3">
    <source>
        <dbReference type="ARBA" id="ARBA00022777"/>
    </source>
</evidence>
<dbReference type="SMART" id="SM00220">
    <property type="entry name" value="S_TKc"/>
    <property type="match status" value="1"/>
</dbReference>
<dbReference type="Pfam" id="PF00069">
    <property type="entry name" value="Pkinase"/>
    <property type="match status" value="1"/>
</dbReference>
<evidence type="ECO:0000256" key="1">
    <source>
        <dbReference type="ARBA" id="ARBA00022679"/>
    </source>
</evidence>
<evidence type="ECO:0000256" key="4">
    <source>
        <dbReference type="ARBA" id="ARBA00022840"/>
    </source>
</evidence>
<dbReference type="GO" id="GO:0004674">
    <property type="term" value="F:protein serine/threonine kinase activity"/>
    <property type="evidence" value="ECO:0007669"/>
    <property type="project" value="UniProtKB-KW"/>
</dbReference>
<dbReference type="Gene3D" id="1.10.510.10">
    <property type="entry name" value="Transferase(Phosphotransferase) domain 1"/>
    <property type="match status" value="1"/>
</dbReference>
<proteinExistence type="inferred from homology"/>
<reference evidence="8" key="1">
    <citation type="submission" date="2014-09" db="EMBL/GenBank/DDBJ databases">
        <authorList>
            <person name="Magalhaes I.L.F."/>
            <person name="Oliveira U."/>
            <person name="Santos F.R."/>
            <person name="Vidigal T.H.D.A."/>
            <person name="Brescovit A.D."/>
            <person name="Santos A.J."/>
        </authorList>
    </citation>
    <scope>NUCLEOTIDE SEQUENCE</scope>
    <source>
        <tissue evidence="8">Shoot tissue taken approximately 20 cm above the soil surface</tissue>
    </source>
</reference>
<organism evidence="8">
    <name type="scientific">Arundo donax</name>
    <name type="common">Giant reed</name>
    <name type="synonym">Donax arundinaceus</name>
    <dbReference type="NCBI Taxonomy" id="35708"/>
    <lineage>
        <taxon>Eukaryota</taxon>
        <taxon>Viridiplantae</taxon>
        <taxon>Streptophyta</taxon>
        <taxon>Embryophyta</taxon>
        <taxon>Tracheophyta</taxon>
        <taxon>Spermatophyta</taxon>
        <taxon>Magnoliopsida</taxon>
        <taxon>Liliopsida</taxon>
        <taxon>Poales</taxon>
        <taxon>Poaceae</taxon>
        <taxon>PACMAD clade</taxon>
        <taxon>Arundinoideae</taxon>
        <taxon>Arundineae</taxon>
        <taxon>Arundo</taxon>
    </lineage>
</organism>
<keyword evidence="3" id="KW-0418">Kinase</keyword>
<dbReference type="InterPro" id="IPR017441">
    <property type="entry name" value="Protein_kinase_ATP_BS"/>
</dbReference>
<reference evidence="8" key="2">
    <citation type="journal article" date="2015" name="Data Brief">
        <title>Shoot transcriptome of the giant reed, Arundo donax.</title>
        <authorList>
            <person name="Barrero R.A."/>
            <person name="Guerrero F.D."/>
            <person name="Moolhuijzen P."/>
            <person name="Goolsby J.A."/>
            <person name="Tidwell J."/>
            <person name="Bellgard S.E."/>
            <person name="Bellgard M.I."/>
        </authorList>
    </citation>
    <scope>NUCLEOTIDE SEQUENCE</scope>
    <source>
        <tissue evidence="8">Shoot tissue taken approximately 20 cm above the soil surface</tissue>
    </source>
</reference>
<sequence length="347" mass="40063">MNKMDSESSRHNKLESILQDRSLEPHSIALEDLRKITNNFSEEQLLGEGGFGKVYKGEVQNGDTIAVKMLTSTMLGIKAKQFENEMHHLMRLKHPNVVQLVGYCSETEKVLVEYNGKYVYAEKSEKLLCLEYLPKGSLRGHLSDESSGLDWDTRYKVIEGICYGLHYLHEEWKVTPIIHMDLKPANILLDDNMVPKIADFGLSRIFGEEKTRTCTTSRDGTLGYMAPEYINKGIITKKLDIFSLGVIIIEIMTGHKDYPDEDNTSYQKFIELVLKNWINRLEKEPGYTSREIDCQQIRRCIQIGLDCVKFDRTKRPTTVQIIEMLRFRPTTCKIIEMLDREVRSLVN</sequence>
<dbReference type="InterPro" id="IPR008271">
    <property type="entry name" value="Ser/Thr_kinase_AS"/>
</dbReference>
<dbReference type="PROSITE" id="PS00108">
    <property type="entry name" value="PROTEIN_KINASE_ST"/>
    <property type="match status" value="1"/>
</dbReference>
<accession>A0A0A8XN46</accession>
<dbReference type="PIRSF" id="PIRSF000654">
    <property type="entry name" value="Integrin-linked_kinase"/>
    <property type="match status" value="1"/>
</dbReference>
<dbReference type="Gene3D" id="3.30.200.20">
    <property type="entry name" value="Phosphorylase Kinase, domain 1"/>
    <property type="match status" value="1"/>
</dbReference>
<feature type="binding site" evidence="5">
    <location>
        <position position="68"/>
    </location>
    <ligand>
        <name>ATP</name>
        <dbReference type="ChEBI" id="CHEBI:30616"/>
    </ligand>
</feature>
<dbReference type="InterPro" id="IPR011009">
    <property type="entry name" value="Kinase-like_dom_sf"/>
</dbReference>
<keyword evidence="6" id="KW-0723">Serine/threonine-protein kinase</keyword>
<dbReference type="SUPFAM" id="SSF56112">
    <property type="entry name" value="Protein kinase-like (PK-like)"/>
    <property type="match status" value="1"/>
</dbReference>
<keyword evidence="1" id="KW-0808">Transferase</keyword>
<evidence type="ECO:0000256" key="5">
    <source>
        <dbReference type="PROSITE-ProRule" id="PRU10141"/>
    </source>
</evidence>
<evidence type="ECO:0000256" key="2">
    <source>
        <dbReference type="ARBA" id="ARBA00022741"/>
    </source>
</evidence>
<name>A0A0A8XN46_ARUDO</name>
<dbReference type="GO" id="GO:0005524">
    <property type="term" value="F:ATP binding"/>
    <property type="evidence" value="ECO:0007669"/>
    <property type="project" value="UniProtKB-UniRule"/>
</dbReference>
<dbReference type="AlphaFoldDB" id="A0A0A8XN46"/>
<dbReference type="PANTHER" id="PTHR45707:SF71">
    <property type="entry name" value="PROTEIN KINASE DOMAIN-CONTAINING PROTEIN"/>
    <property type="match status" value="1"/>
</dbReference>
<keyword evidence="2 5" id="KW-0547">Nucleotide-binding</keyword>
<dbReference type="PROSITE" id="PS50011">
    <property type="entry name" value="PROTEIN_KINASE_DOM"/>
    <property type="match status" value="1"/>
</dbReference>
<dbReference type="FunFam" id="1.10.510.10:FF:000870">
    <property type="entry name" value="OSJNBa0016N04.16-like protein"/>
    <property type="match status" value="1"/>
</dbReference>
<protein>
    <recommendedName>
        <fullName evidence="7">Protein kinase domain-containing protein</fullName>
    </recommendedName>
</protein>
<feature type="domain" description="Protein kinase" evidence="7">
    <location>
        <begin position="40"/>
        <end position="327"/>
    </location>
</feature>
<dbReference type="FunFam" id="3.30.200.20:FF:000465">
    <property type="entry name" value="Cysteine-rich receptor-like protein kinase 6"/>
    <property type="match status" value="1"/>
</dbReference>
<dbReference type="PANTHER" id="PTHR45707">
    <property type="entry name" value="C2 CALCIUM/LIPID-BINDING PLANT PHOSPHORIBOSYLTRANSFERASE FAMILY PROTEIN"/>
    <property type="match status" value="1"/>
</dbReference>
<evidence type="ECO:0000313" key="8">
    <source>
        <dbReference type="EMBL" id="JAD14639.1"/>
    </source>
</evidence>
<dbReference type="EMBL" id="GBRH01283256">
    <property type="protein sequence ID" value="JAD14639.1"/>
    <property type="molecule type" value="Transcribed_RNA"/>
</dbReference>
<evidence type="ECO:0000259" key="7">
    <source>
        <dbReference type="PROSITE" id="PS50011"/>
    </source>
</evidence>
<dbReference type="InterPro" id="IPR000719">
    <property type="entry name" value="Prot_kinase_dom"/>
</dbReference>